<feature type="signal peptide" evidence="2">
    <location>
        <begin position="1"/>
        <end position="18"/>
    </location>
</feature>
<keyword evidence="4" id="KW-1185">Reference proteome</keyword>
<name>A0A4S4L9Y3_9AGAM</name>
<feature type="region of interest" description="Disordered" evidence="1">
    <location>
        <begin position="65"/>
        <end position="88"/>
    </location>
</feature>
<evidence type="ECO:0000313" key="3">
    <source>
        <dbReference type="EMBL" id="THH08404.1"/>
    </source>
</evidence>
<comment type="caution">
    <text evidence="3">The sequence shown here is derived from an EMBL/GenBank/DDBJ whole genome shotgun (WGS) entry which is preliminary data.</text>
</comment>
<reference evidence="3 4" key="1">
    <citation type="submission" date="2019-02" db="EMBL/GenBank/DDBJ databases">
        <title>Genome sequencing of the rare red list fungi Phellinidium pouzarii.</title>
        <authorList>
            <person name="Buettner E."/>
            <person name="Kellner H."/>
        </authorList>
    </citation>
    <scope>NUCLEOTIDE SEQUENCE [LARGE SCALE GENOMIC DNA]</scope>
    <source>
        <strain evidence="3 4">DSM 108285</strain>
    </source>
</reference>
<dbReference type="Proteomes" id="UP000308199">
    <property type="component" value="Unassembled WGS sequence"/>
</dbReference>
<evidence type="ECO:0000256" key="2">
    <source>
        <dbReference type="SAM" id="SignalP"/>
    </source>
</evidence>
<feature type="chain" id="PRO_5020828510" evidence="2">
    <location>
        <begin position="19"/>
        <end position="135"/>
    </location>
</feature>
<accession>A0A4S4L9Y3</accession>
<protein>
    <submittedName>
        <fullName evidence="3">Uncharacterized protein</fullName>
    </submittedName>
</protein>
<evidence type="ECO:0000313" key="4">
    <source>
        <dbReference type="Proteomes" id="UP000308199"/>
    </source>
</evidence>
<proteinExistence type="predicted"/>
<keyword evidence="2" id="KW-0732">Signal</keyword>
<evidence type="ECO:0000256" key="1">
    <source>
        <dbReference type="SAM" id="MobiDB-lite"/>
    </source>
</evidence>
<gene>
    <name evidence="3" type="ORF">EW145_g2734</name>
</gene>
<organism evidence="3 4">
    <name type="scientific">Phellinidium pouzarii</name>
    <dbReference type="NCBI Taxonomy" id="167371"/>
    <lineage>
        <taxon>Eukaryota</taxon>
        <taxon>Fungi</taxon>
        <taxon>Dikarya</taxon>
        <taxon>Basidiomycota</taxon>
        <taxon>Agaricomycotina</taxon>
        <taxon>Agaricomycetes</taxon>
        <taxon>Hymenochaetales</taxon>
        <taxon>Hymenochaetaceae</taxon>
        <taxon>Phellinidium</taxon>
    </lineage>
</organism>
<dbReference type="AlphaFoldDB" id="A0A4S4L9Y3"/>
<sequence>MRSLSVLSILTIASIVFATPLPVLESFAIERSIHLRDAMPEPISLPEPVIKRDPEPGCGTACTREAAAEPEPVPEDEPESFEERGCGHFCIRDPEPEPIPEPEPVPVAEPGCGRFCIREASPEPEPVLPMVAREN</sequence>
<dbReference type="EMBL" id="SGPK01000101">
    <property type="protein sequence ID" value="THH08404.1"/>
    <property type="molecule type" value="Genomic_DNA"/>
</dbReference>